<organism evidence="2 3">
    <name type="scientific">Durusdinium trenchii</name>
    <dbReference type="NCBI Taxonomy" id="1381693"/>
    <lineage>
        <taxon>Eukaryota</taxon>
        <taxon>Sar</taxon>
        <taxon>Alveolata</taxon>
        <taxon>Dinophyceae</taxon>
        <taxon>Suessiales</taxon>
        <taxon>Symbiodiniaceae</taxon>
        <taxon>Durusdinium</taxon>
    </lineage>
</organism>
<dbReference type="InterPro" id="IPR000387">
    <property type="entry name" value="Tyr_Pase_dom"/>
</dbReference>
<dbReference type="SUPFAM" id="SSF52799">
    <property type="entry name" value="(Phosphotyrosine protein) phosphatases II"/>
    <property type="match status" value="1"/>
</dbReference>
<accession>A0ABP0M797</accession>
<dbReference type="EMBL" id="CAXAMM010019887">
    <property type="protein sequence ID" value="CAK9046639.1"/>
    <property type="molecule type" value="Genomic_DNA"/>
</dbReference>
<gene>
    <name evidence="2" type="ORF">SCF082_LOCUS26218</name>
</gene>
<feature type="domain" description="Tyrosine specific protein phosphatases" evidence="1">
    <location>
        <begin position="1"/>
        <end position="63"/>
    </location>
</feature>
<proteinExistence type="predicted"/>
<protein>
    <recommendedName>
        <fullName evidence="1">Tyrosine specific protein phosphatases domain-containing protein</fullName>
    </recommendedName>
</protein>
<evidence type="ECO:0000313" key="3">
    <source>
        <dbReference type="Proteomes" id="UP001642464"/>
    </source>
</evidence>
<dbReference type="InterPro" id="IPR029021">
    <property type="entry name" value="Prot-tyrosine_phosphatase-like"/>
</dbReference>
<dbReference type="PROSITE" id="PS50056">
    <property type="entry name" value="TYR_PHOSPHATASE_2"/>
    <property type="match status" value="1"/>
</dbReference>
<keyword evidence="3" id="KW-1185">Reference proteome</keyword>
<dbReference type="PROSITE" id="PS00383">
    <property type="entry name" value="TYR_PHOSPHATASE_1"/>
    <property type="match status" value="1"/>
</dbReference>
<evidence type="ECO:0000259" key="1">
    <source>
        <dbReference type="PROSITE" id="PS50056"/>
    </source>
</evidence>
<dbReference type="InterPro" id="IPR016130">
    <property type="entry name" value="Tyr_Pase_AS"/>
</dbReference>
<name>A0ABP0M797_9DINO</name>
<dbReference type="Proteomes" id="UP001642464">
    <property type="component" value="Unassembled WGS sequence"/>
</dbReference>
<dbReference type="Gene3D" id="3.90.190.10">
    <property type="entry name" value="Protein tyrosine phosphatase superfamily"/>
    <property type="match status" value="1"/>
</dbReference>
<feature type="non-terminal residue" evidence="2">
    <location>
        <position position="1"/>
    </location>
</feature>
<evidence type="ECO:0000313" key="2">
    <source>
        <dbReference type="EMBL" id="CAK9046639.1"/>
    </source>
</evidence>
<sequence length="72" mass="7783">MDDLCGFAKSVPVTVVHCERGANRSPAVAAVILALAKGCTFEEAAEYIARLRNRQLSEENGSRPVDVSSFEE</sequence>
<comment type="caution">
    <text evidence="2">The sequence shown here is derived from an EMBL/GenBank/DDBJ whole genome shotgun (WGS) entry which is preliminary data.</text>
</comment>
<feature type="non-terminal residue" evidence="2">
    <location>
        <position position="72"/>
    </location>
</feature>
<reference evidence="2 3" key="1">
    <citation type="submission" date="2024-02" db="EMBL/GenBank/DDBJ databases">
        <authorList>
            <person name="Chen Y."/>
            <person name="Shah S."/>
            <person name="Dougan E. K."/>
            <person name="Thang M."/>
            <person name="Chan C."/>
        </authorList>
    </citation>
    <scope>NUCLEOTIDE SEQUENCE [LARGE SCALE GENOMIC DNA]</scope>
</reference>